<dbReference type="OrthoDB" id="64477at2759"/>
<dbReference type="PROSITE" id="PS51186">
    <property type="entry name" value="GNAT"/>
    <property type="match status" value="1"/>
</dbReference>
<dbReference type="Proteomes" id="UP000248961">
    <property type="component" value="Unassembled WGS sequence"/>
</dbReference>
<dbReference type="PANTHER" id="PTHR43792">
    <property type="entry name" value="GNAT FAMILY, PUTATIVE (AFU_ORTHOLOGUE AFUA_3G00765)-RELATED-RELATED"/>
    <property type="match status" value="1"/>
</dbReference>
<name>A0A395I1P4_ASPHC</name>
<evidence type="ECO:0000256" key="2">
    <source>
        <dbReference type="ARBA" id="ARBA00023315"/>
    </source>
</evidence>
<organism evidence="5 6">
    <name type="scientific">Aspergillus homomorphus (strain CBS 101889)</name>
    <dbReference type="NCBI Taxonomy" id="1450537"/>
    <lineage>
        <taxon>Eukaryota</taxon>
        <taxon>Fungi</taxon>
        <taxon>Dikarya</taxon>
        <taxon>Ascomycota</taxon>
        <taxon>Pezizomycotina</taxon>
        <taxon>Eurotiomycetes</taxon>
        <taxon>Eurotiomycetidae</taxon>
        <taxon>Eurotiales</taxon>
        <taxon>Aspergillaceae</taxon>
        <taxon>Aspergillus</taxon>
        <taxon>Aspergillus subgen. Circumdati</taxon>
    </lineage>
</organism>
<gene>
    <name evidence="5" type="ORF">BO97DRAFT_405003</name>
</gene>
<dbReference type="GO" id="GO:0016747">
    <property type="term" value="F:acyltransferase activity, transferring groups other than amino-acyl groups"/>
    <property type="evidence" value="ECO:0007669"/>
    <property type="project" value="InterPro"/>
</dbReference>
<dbReference type="InterPro" id="IPR051531">
    <property type="entry name" value="N-acetyltransferase"/>
</dbReference>
<dbReference type="AlphaFoldDB" id="A0A395I1P4"/>
<accession>A0A395I1P4</accession>
<dbReference type="VEuPathDB" id="FungiDB:BO97DRAFT_405003"/>
<dbReference type="InterPro" id="IPR016181">
    <property type="entry name" value="Acyl_CoA_acyltransferase"/>
</dbReference>
<dbReference type="InterPro" id="IPR000182">
    <property type="entry name" value="GNAT_dom"/>
</dbReference>
<dbReference type="RefSeq" id="XP_025552242.1">
    <property type="nucleotide sequence ID" value="XM_025695084.1"/>
</dbReference>
<dbReference type="SUPFAM" id="SSF55729">
    <property type="entry name" value="Acyl-CoA N-acyltransferases (Nat)"/>
    <property type="match status" value="1"/>
</dbReference>
<evidence type="ECO:0000256" key="1">
    <source>
        <dbReference type="ARBA" id="ARBA00022679"/>
    </source>
</evidence>
<dbReference type="PANTHER" id="PTHR43792:SF8">
    <property type="entry name" value="[RIBOSOMAL PROTEIN US5]-ALANINE N-ACETYLTRANSFERASE"/>
    <property type="match status" value="1"/>
</dbReference>
<keyword evidence="2 5" id="KW-0012">Acyltransferase</keyword>
<evidence type="ECO:0000313" key="6">
    <source>
        <dbReference type="Proteomes" id="UP000248961"/>
    </source>
</evidence>
<proteinExistence type="inferred from homology"/>
<protein>
    <submittedName>
        <fullName evidence="5">Acyl-CoA N-acyltransferase</fullName>
    </submittedName>
</protein>
<keyword evidence="6" id="KW-1185">Reference proteome</keyword>
<dbReference type="Pfam" id="PF13302">
    <property type="entry name" value="Acetyltransf_3"/>
    <property type="match status" value="1"/>
</dbReference>
<evidence type="ECO:0000259" key="4">
    <source>
        <dbReference type="PROSITE" id="PS51186"/>
    </source>
</evidence>
<evidence type="ECO:0000313" key="5">
    <source>
        <dbReference type="EMBL" id="RAL13088.1"/>
    </source>
</evidence>
<dbReference type="Gene3D" id="3.40.630.30">
    <property type="match status" value="1"/>
</dbReference>
<dbReference type="EMBL" id="KZ824280">
    <property type="protein sequence ID" value="RAL13088.1"/>
    <property type="molecule type" value="Genomic_DNA"/>
</dbReference>
<evidence type="ECO:0000256" key="3">
    <source>
        <dbReference type="ARBA" id="ARBA00038502"/>
    </source>
</evidence>
<sequence>MWHPLSFQSQRLLYRAVEDTPEDEDFIHSIQSDPEAYANSTPALPKPQAKRDTINGYKKSLTERALLSAIIVLPHEPSSEEDSQKTGPGTPIGIISLRREGGDFAHHRGTSITIDIARLYRGQGYGSEAIIWVLDWAFRRAGLHRVEIQALSYNAGAVRLYERLGFRLEGRRREAIWHNGAWHDDVIFGMVEREWKERQKQQE</sequence>
<feature type="domain" description="N-acetyltransferase" evidence="4">
    <location>
        <begin position="89"/>
        <end position="197"/>
    </location>
</feature>
<keyword evidence="1 5" id="KW-0808">Transferase</keyword>
<dbReference type="GeneID" id="37199373"/>
<dbReference type="CDD" id="cd04301">
    <property type="entry name" value="NAT_SF"/>
    <property type="match status" value="1"/>
</dbReference>
<reference evidence="5 6" key="1">
    <citation type="submission" date="2018-02" db="EMBL/GenBank/DDBJ databases">
        <title>The genomes of Aspergillus section Nigri reveals drivers in fungal speciation.</title>
        <authorList>
            <consortium name="DOE Joint Genome Institute"/>
            <person name="Vesth T.C."/>
            <person name="Nybo J."/>
            <person name="Theobald S."/>
            <person name="Brandl J."/>
            <person name="Frisvad J.C."/>
            <person name="Nielsen K.F."/>
            <person name="Lyhne E.K."/>
            <person name="Kogle M.E."/>
            <person name="Kuo A."/>
            <person name="Riley R."/>
            <person name="Clum A."/>
            <person name="Nolan M."/>
            <person name="Lipzen A."/>
            <person name="Salamov A."/>
            <person name="Henrissat B."/>
            <person name="Wiebenga A."/>
            <person name="De vries R.P."/>
            <person name="Grigoriev I.V."/>
            <person name="Mortensen U.H."/>
            <person name="Andersen M.R."/>
            <person name="Baker S.E."/>
        </authorList>
    </citation>
    <scope>NUCLEOTIDE SEQUENCE [LARGE SCALE GENOMIC DNA]</scope>
    <source>
        <strain evidence="5 6">CBS 101889</strain>
    </source>
</reference>
<comment type="similarity">
    <text evidence="3">Belongs to the acetyltransferase family. RimJ subfamily.</text>
</comment>